<dbReference type="OrthoDB" id="903892at2"/>
<dbReference type="Pfam" id="PF19404">
    <property type="entry name" value="DUF5977"/>
    <property type="match status" value="2"/>
</dbReference>
<feature type="chain" id="PRO_5020539755" description="DUF5977 domain-containing protein" evidence="1">
    <location>
        <begin position="22"/>
        <end position="360"/>
    </location>
</feature>
<proteinExistence type="predicted"/>
<gene>
    <name evidence="3" type="ORF">EZ444_15720</name>
</gene>
<evidence type="ECO:0000313" key="3">
    <source>
        <dbReference type="EMBL" id="TCC94957.1"/>
    </source>
</evidence>
<evidence type="ECO:0000259" key="2">
    <source>
        <dbReference type="Pfam" id="PF19404"/>
    </source>
</evidence>
<organism evidence="3 4">
    <name type="scientific">Pedobacter hiemivivus</name>
    <dbReference type="NCBI Taxonomy" id="2530454"/>
    <lineage>
        <taxon>Bacteria</taxon>
        <taxon>Pseudomonadati</taxon>
        <taxon>Bacteroidota</taxon>
        <taxon>Sphingobacteriia</taxon>
        <taxon>Sphingobacteriales</taxon>
        <taxon>Sphingobacteriaceae</taxon>
        <taxon>Pedobacter</taxon>
    </lineage>
</organism>
<sequence>MKKIFLFFSAILCFLSGYGQTLQTTATVTSGNEVILTASGESSSGYISSIQIMLPQSVITPVGTNVSTSSPNYAGDPYPVGSASKFKFTITGYFNSPATPITAKLTIKCTILNQNGNPSRNEDQIVTVTVNPVVQTSFPNQPRSRTFYKNDCGPGFESDPYTYSVPAGQYTASTQAAANALADAEITANGQNAANANRTCKQVYYNTITSASYTKNTCGSGYIASTEVYTVLANTYKAFSQAEADLKATNDLNANGQNFANTHGTCTEDRRRYRVNLRPTSPCTSSDEISGFVWIRRDLDLNNIYSQGAIIAYTSATGSTTAAEGSYKILYEITDNGEQGVRIFNVNSSGYINNYTLCSN</sequence>
<keyword evidence="1" id="KW-0732">Signal</keyword>
<dbReference type="EMBL" id="SJSM01000010">
    <property type="protein sequence ID" value="TCC94957.1"/>
    <property type="molecule type" value="Genomic_DNA"/>
</dbReference>
<reference evidence="3 4" key="1">
    <citation type="submission" date="2019-02" db="EMBL/GenBank/DDBJ databases">
        <title>Pedobacter sp. RP-3-8 sp. nov., isolated from Arctic soil.</title>
        <authorList>
            <person name="Dahal R.H."/>
        </authorList>
    </citation>
    <scope>NUCLEOTIDE SEQUENCE [LARGE SCALE GENOMIC DNA]</scope>
    <source>
        <strain evidence="3 4">RP-3-8</strain>
    </source>
</reference>
<feature type="domain" description="DUF5977" evidence="2">
    <location>
        <begin position="138"/>
        <end position="200"/>
    </location>
</feature>
<keyword evidence="4" id="KW-1185">Reference proteome</keyword>
<accession>A0A4R0N695</accession>
<dbReference type="RefSeq" id="WP_131610105.1">
    <property type="nucleotide sequence ID" value="NZ_SJSM01000010.1"/>
</dbReference>
<protein>
    <recommendedName>
        <fullName evidence="2">DUF5977 domain-containing protein</fullName>
    </recommendedName>
</protein>
<dbReference type="InterPro" id="IPR046020">
    <property type="entry name" value="DUF5977"/>
</dbReference>
<feature type="signal peptide" evidence="1">
    <location>
        <begin position="1"/>
        <end position="21"/>
    </location>
</feature>
<evidence type="ECO:0000313" key="4">
    <source>
        <dbReference type="Proteomes" id="UP000291117"/>
    </source>
</evidence>
<feature type="domain" description="DUF5977" evidence="2">
    <location>
        <begin position="204"/>
        <end position="267"/>
    </location>
</feature>
<dbReference type="AlphaFoldDB" id="A0A4R0N695"/>
<dbReference type="Proteomes" id="UP000291117">
    <property type="component" value="Unassembled WGS sequence"/>
</dbReference>
<name>A0A4R0N695_9SPHI</name>
<evidence type="ECO:0000256" key="1">
    <source>
        <dbReference type="SAM" id="SignalP"/>
    </source>
</evidence>
<comment type="caution">
    <text evidence="3">The sequence shown here is derived from an EMBL/GenBank/DDBJ whole genome shotgun (WGS) entry which is preliminary data.</text>
</comment>